<dbReference type="EMBL" id="VLKL01000003">
    <property type="protein sequence ID" value="TWI08578.1"/>
    <property type="molecule type" value="Genomic_DNA"/>
</dbReference>
<dbReference type="AlphaFoldDB" id="A0A562LLT6"/>
<reference evidence="2 3" key="1">
    <citation type="journal article" date="2015" name="Stand. Genomic Sci.">
        <title>Genomic Encyclopedia of Bacterial and Archaeal Type Strains, Phase III: the genomes of soil and plant-associated and newly described type strains.</title>
        <authorList>
            <person name="Whitman W.B."/>
            <person name="Woyke T."/>
            <person name="Klenk H.P."/>
            <person name="Zhou Y."/>
            <person name="Lilburn T.G."/>
            <person name="Beck B.J."/>
            <person name="De Vos P."/>
            <person name="Vandamme P."/>
            <person name="Eisen J.A."/>
            <person name="Garrity G."/>
            <person name="Hugenholtz P."/>
            <person name="Kyrpides N.C."/>
        </authorList>
    </citation>
    <scope>NUCLEOTIDE SEQUENCE [LARGE SCALE GENOMIC DNA]</scope>
    <source>
        <strain evidence="2 3">CGMCC 1.10947</strain>
    </source>
</reference>
<gene>
    <name evidence="2" type="ORF">IQ17_01398</name>
</gene>
<name>A0A562LLT6_9BRAD</name>
<evidence type="ECO:0000256" key="1">
    <source>
        <dbReference type="SAM" id="MobiDB-lite"/>
    </source>
</evidence>
<evidence type="ECO:0000313" key="3">
    <source>
        <dbReference type="Proteomes" id="UP000317176"/>
    </source>
</evidence>
<keyword evidence="3" id="KW-1185">Reference proteome</keyword>
<comment type="caution">
    <text evidence="2">The sequence shown here is derived from an EMBL/GenBank/DDBJ whole genome shotgun (WGS) entry which is preliminary data.</text>
</comment>
<evidence type="ECO:0000313" key="2">
    <source>
        <dbReference type="EMBL" id="TWI08578.1"/>
    </source>
</evidence>
<protein>
    <submittedName>
        <fullName evidence="2">Uncharacterized protein</fullName>
    </submittedName>
</protein>
<proteinExistence type="predicted"/>
<feature type="region of interest" description="Disordered" evidence="1">
    <location>
        <begin position="1"/>
        <end position="24"/>
    </location>
</feature>
<dbReference type="Proteomes" id="UP000317176">
    <property type="component" value="Unassembled WGS sequence"/>
</dbReference>
<organism evidence="2 3">
    <name type="scientific">Bradyrhizobium daqingense</name>
    <dbReference type="NCBI Taxonomy" id="993502"/>
    <lineage>
        <taxon>Bacteria</taxon>
        <taxon>Pseudomonadati</taxon>
        <taxon>Pseudomonadota</taxon>
        <taxon>Alphaproteobacteria</taxon>
        <taxon>Hyphomicrobiales</taxon>
        <taxon>Nitrobacteraceae</taxon>
        <taxon>Bradyrhizobium</taxon>
    </lineage>
</organism>
<accession>A0A562LLT6</accession>
<sequence length="183" mass="20533">MTKQYSLKNLPPGSKGPFSGPRGRSIPKGFRRHVAMRITLLSLLLLCLAAATPARAELHITRDHGGYVEEYKAKYKRVREKGERVIIDGICNSACTLVLGIVPMNKICVTPRASLGFHQAYYDKAFTFGIKVTSAEGTSDLMSYYPDKVKDWIRRNGGLTTDMKKIKNGVELWKIVDPCPEEW</sequence>